<evidence type="ECO:0000313" key="1">
    <source>
        <dbReference type="EMBL" id="MFC3833441.1"/>
    </source>
</evidence>
<gene>
    <name evidence="1" type="ORF">ACFOSB_11290</name>
</gene>
<organism evidence="1 2">
    <name type="scientific">Deinococcus rufus</name>
    <dbReference type="NCBI Taxonomy" id="2136097"/>
    <lineage>
        <taxon>Bacteria</taxon>
        <taxon>Thermotogati</taxon>
        <taxon>Deinococcota</taxon>
        <taxon>Deinococci</taxon>
        <taxon>Deinococcales</taxon>
        <taxon>Deinococcaceae</taxon>
        <taxon>Deinococcus</taxon>
    </lineage>
</organism>
<sequence>MSGFRSARHLMNLNEAARRVLREPALLAMNDRRGWLALGGAS</sequence>
<dbReference type="RefSeq" id="WP_380102002.1">
    <property type="nucleotide sequence ID" value="NZ_JBHRZG010000011.1"/>
</dbReference>
<proteinExistence type="predicted"/>
<dbReference type="Proteomes" id="UP001595803">
    <property type="component" value="Unassembled WGS sequence"/>
</dbReference>
<accession>A0ABV7ZAX5</accession>
<comment type="caution">
    <text evidence="1">The sequence shown here is derived from an EMBL/GenBank/DDBJ whole genome shotgun (WGS) entry which is preliminary data.</text>
</comment>
<reference evidence="2" key="1">
    <citation type="journal article" date="2019" name="Int. J. Syst. Evol. Microbiol.">
        <title>The Global Catalogue of Microorganisms (GCM) 10K type strain sequencing project: providing services to taxonomists for standard genome sequencing and annotation.</title>
        <authorList>
            <consortium name="The Broad Institute Genomics Platform"/>
            <consortium name="The Broad Institute Genome Sequencing Center for Infectious Disease"/>
            <person name="Wu L."/>
            <person name="Ma J."/>
        </authorList>
    </citation>
    <scope>NUCLEOTIDE SEQUENCE [LARGE SCALE GENOMIC DNA]</scope>
    <source>
        <strain evidence="2">CCTCC AB 2017081</strain>
    </source>
</reference>
<evidence type="ECO:0000313" key="2">
    <source>
        <dbReference type="Proteomes" id="UP001595803"/>
    </source>
</evidence>
<keyword evidence="2" id="KW-1185">Reference proteome</keyword>
<protein>
    <submittedName>
        <fullName evidence="1">Uncharacterized protein</fullName>
    </submittedName>
</protein>
<dbReference type="EMBL" id="JBHRZG010000011">
    <property type="protein sequence ID" value="MFC3833441.1"/>
    <property type="molecule type" value="Genomic_DNA"/>
</dbReference>
<name>A0ABV7ZAX5_9DEIO</name>